<dbReference type="HAMAP" id="MF_00659">
    <property type="entry name" value="UPF0250"/>
    <property type="match status" value="1"/>
</dbReference>
<dbReference type="SUPFAM" id="SSF117991">
    <property type="entry name" value="YbeD/HP0495-like"/>
    <property type="match status" value="1"/>
</dbReference>
<dbReference type="PANTHER" id="PTHR38036:SF1">
    <property type="entry name" value="UPF0250 PROTEIN YBED"/>
    <property type="match status" value="1"/>
</dbReference>
<dbReference type="Gene3D" id="3.30.70.260">
    <property type="match status" value="1"/>
</dbReference>
<reference evidence="3 4" key="1">
    <citation type="journal article" date="2018" name="ISME J.">
        <title>Endosymbiont genomes yield clues of tubeworm success.</title>
        <authorList>
            <person name="Li Y."/>
            <person name="Liles M.R."/>
            <person name="Halanych K.M."/>
        </authorList>
    </citation>
    <scope>NUCLEOTIDE SEQUENCE [LARGE SCALE GENOMIC DNA]</scope>
    <source>
        <strain evidence="3">A1462</strain>
    </source>
</reference>
<evidence type="ECO:0000256" key="1">
    <source>
        <dbReference type="ARBA" id="ARBA00008460"/>
    </source>
</evidence>
<sequence>MKDEQETETLLEFPCDFSIKAMGRTEPGFDLMVVEMIRNHVPNLHEGAVKSRSSKGGKWVSVTVTIRASSKAQLDAIYLDLTAHEKVVMAL</sequence>
<evidence type="ECO:0000313" key="4">
    <source>
        <dbReference type="Proteomes" id="UP000254771"/>
    </source>
</evidence>
<gene>
    <name evidence="3" type="ORF">DIZ78_07155</name>
</gene>
<keyword evidence="4" id="KW-1185">Reference proteome</keyword>
<dbReference type="Pfam" id="PF04359">
    <property type="entry name" value="DUF493"/>
    <property type="match status" value="1"/>
</dbReference>
<dbReference type="AlphaFoldDB" id="A0A370DP26"/>
<dbReference type="Proteomes" id="UP000254771">
    <property type="component" value="Unassembled WGS sequence"/>
</dbReference>
<proteinExistence type="inferred from homology"/>
<organism evidence="3 4">
    <name type="scientific">endosymbiont of Escarpia spicata</name>
    <dbReference type="NCBI Taxonomy" id="2200908"/>
    <lineage>
        <taxon>Bacteria</taxon>
        <taxon>Pseudomonadati</taxon>
        <taxon>Pseudomonadota</taxon>
        <taxon>Gammaproteobacteria</taxon>
        <taxon>sulfur-oxidizing symbionts</taxon>
    </lineage>
</organism>
<comment type="similarity">
    <text evidence="1 2">Belongs to the UPF0250 family.</text>
</comment>
<dbReference type="InterPro" id="IPR007454">
    <property type="entry name" value="UPF0250_YbeD-like"/>
</dbReference>
<evidence type="ECO:0000256" key="2">
    <source>
        <dbReference type="HAMAP-Rule" id="MF_00659"/>
    </source>
</evidence>
<dbReference type="PANTHER" id="PTHR38036">
    <property type="entry name" value="UPF0250 PROTEIN YBED"/>
    <property type="match status" value="1"/>
</dbReference>
<dbReference type="InterPro" id="IPR027471">
    <property type="entry name" value="YbeD-like_sf"/>
</dbReference>
<dbReference type="EMBL" id="QFXE01000008">
    <property type="protein sequence ID" value="RDH86674.1"/>
    <property type="molecule type" value="Genomic_DNA"/>
</dbReference>
<accession>A0A370DP26</accession>
<protein>
    <recommendedName>
        <fullName evidence="2">UPF0250 protein DIZ78_07155</fullName>
    </recommendedName>
</protein>
<evidence type="ECO:0000313" key="3">
    <source>
        <dbReference type="EMBL" id="RDH86674.1"/>
    </source>
</evidence>
<name>A0A370DP26_9GAMM</name>
<comment type="caution">
    <text evidence="3">The sequence shown here is derived from an EMBL/GenBank/DDBJ whole genome shotgun (WGS) entry which is preliminary data.</text>
</comment>
<dbReference type="GO" id="GO:0005829">
    <property type="term" value="C:cytosol"/>
    <property type="evidence" value="ECO:0007669"/>
    <property type="project" value="TreeGrafter"/>
</dbReference>